<organism evidence="1 2">
    <name type="scientific">Limosilactobacillus mucosae DSM 13345</name>
    <dbReference type="NCBI Taxonomy" id="1423771"/>
    <lineage>
        <taxon>Bacteria</taxon>
        <taxon>Bacillati</taxon>
        <taxon>Bacillota</taxon>
        <taxon>Bacilli</taxon>
        <taxon>Lactobacillales</taxon>
        <taxon>Lactobacillaceae</taxon>
        <taxon>Limosilactobacillus</taxon>
    </lineage>
</organism>
<accession>A0A0R1PCK7</accession>
<dbReference type="Proteomes" id="UP000050901">
    <property type="component" value="Unassembled WGS sequence"/>
</dbReference>
<gene>
    <name evidence="1" type="ORF">FC47_GL001661</name>
</gene>
<protein>
    <submittedName>
        <fullName evidence="1">Uncharacterized protein</fullName>
    </submittedName>
</protein>
<comment type="caution">
    <text evidence="1">The sequence shown here is derived from an EMBL/GenBank/DDBJ whole genome shotgun (WGS) entry which is preliminary data.</text>
</comment>
<evidence type="ECO:0000313" key="2">
    <source>
        <dbReference type="Proteomes" id="UP000050901"/>
    </source>
</evidence>
<dbReference type="EMBL" id="AZEQ01000005">
    <property type="protein sequence ID" value="KRL26395.1"/>
    <property type="molecule type" value="Genomic_DNA"/>
</dbReference>
<sequence length="219" mass="24905">MRIDGQPGTRSFSNPVPRIHVKPIVSSGFKAGYRVRFGARCCNQSSSPVFRATIFNAKLHKITRLSPTQLDRVSCNIASSKVRYVDQCFIDRDCNHVRRLSADSCLNRGRTRCNRSDIARLINRSNRWRCTAQRVVPVRFVSGRYCYADLSSTADFKRSLINRNRDRLYWNLASSYRYDVRLGAFTQAVITAYGKAIGSFCLQASNRVGFLVGNFRNLG</sequence>
<reference evidence="1 2" key="1">
    <citation type="journal article" date="2015" name="Genome Announc.">
        <title>Expanding the biotechnology potential of lactobacilli through comparative genomics of 213 strains and associated genera.</title>
        <authorList>
            <person name="Sun Z."/>
            <person name="Harris H.M."/>
            <person name="McCann A."/>
            <person name="Guo C."/>
            <person name="Argimon S."/>
            <person name="Zhang W."/>
            <person name="Yang X."/>
            <person name="Jeffery I.B."/>
            <person name="Cooney J.C."/>
            <person name="Kagawa T.F."/>
            <person name="Liu W."/>
            <person name="Song Y."/>
            <person name="Salvetti E."/>
            <person name="Wrobel A."/>
            <person name="Rasinkangas P."/>
            <person name="Parkhill J."/>
            <person name="Rea M.C."/>
            <person name="O'Sullivan O."/>
            <person name="Ritari J."/>
            <person name="Douillard F.P."/>
            <person name="Paul Ross R."/>
            <person name="Yang R."/>
            <person name="Briner A.E."/>
            <person name="Felis G.E."/>
            <person name="de Vos W.M."/>
            <person name="Barrangou R."/>
            <person name="Klaenhammer T.R."/>
            <person name="Caufield P.W."/>
            <person name="Cui Y."/>
            <person name="Zhang H."/>
            <person name="O'Toole P.W."/>
        </authorList>
    </citation>
    <scope>NUCLEOTIDE SEQUENCE [LARGE SCALE GENOMIC DNA]</scope>
    <source>
        <strain evidence="1 2">DSM 13345</strain>
    </source>
</reference>
<name>A0A0R1PCK7_LIMMU</name>
<proteinExistence type="predicted"/>
<dbReference type="AlphaFoldDB" id="A0A0R1PCK7"/>
<evidence type="ECO:0000313" key="1">
    <source>
        <dbReference type="EMBL" id="KRL26395.1"/>
    </source>
</evidence>